<sequence>MIIRKTRLEELDNLMAIYSRARQFMQETGNGNQWINGYPSREVILADIENGYSYVCLDAENEIVATFYFRIGEDPTYARIDDGKWLNDEPYGVVHRLAGSGKVKDVGSYCLQWCFEQIPNIRLDTHHDNVVMQHILKKNGFLPCGIIYVSNGTPRIAFQKIGNKKPVSDI</sequence>
<name>A0A1T5EX61_9BACT</name>
<dbReference type="Gene3D" id="3.40.630.30">
    <property type="match status" value="1"/>
</dbReference>
<dbReference type="SUPFAM" id="SSF55729">
    <property type="entry name" value="Acyl-CoA N-acyltransferases (Nat)"/>
    <property type="match status" value="1"/>
</dbReference>
<dbReference type="Proteomes" id="UP000190852">
    <property type="component" value="Unassembled WGS sequence"/>
</dbReference>
<keyword evidence="1" id="KW-0808">Transferase</keyword>
<evidence type="ECO:0000313" key="2">
    <source>
        <dbReference type="Proteomes" id="UP000190852"/>
    </source>
</evidence>
<dbReference type="GO" id="GO:0016740">
    <property type="term" value="F:transferase activity"/>
    <property type="evidence" value="ECO:0007669"/>
    <property type="project" value="UniProtKB-KW"/>
</dbReference>
<proteinExistence type="predicted"/>
<protein>
    <submittedName>
        <fullName evidence="1">Protein N-acetyltransferase, RimJ/RimL family</fullName>
    </submittedName>
</protein>
<dbReference type="InterPro" id="IPR016181">
    <property type="entry name" value="Acyl_CoA_acyltransferase"/>
</dbReference>
<accession>A0A1T5EX61</accession>
<dbReference type="EMBL" id="FUYQ01000033">
    <property type="protein sequence ID" value="SKB88533.1"/>
    <property type="molecule type" value="Genomic_DNA"/>
</dbReference>
<organism evidence="1 2">
    <name type="scientific">Parabacteroides chartae</name>
    <dbReference type="NCBI Taxonomy" id="1037355"/>
    <lineage>
        <taxon>Bacteria</taxon>
        <taxon>Pseudomonadati</taxon>
        <taxon>Bacteroidota</taxon>
        <taxon>Bacteroidia</taxon>
        <taxon>Bacteroidales</taxon>
        <taxon>Tannerellaceae</taxon>
        <taxon>Parabacteroides</taxon>
    </lineage>
</organism>
<evidence type="ECO:0000313" key="1">
    <source>
        <dbReference type="EMBL" id="SKB88533.1"/>
    </source>
</evidence>
<keyword evidence="2" id="KW-1185">Reference proteome</keyword>
<reference evidence="2" key="1">
    <citation type="submission" date="2017-02" db="EMBL/GenBank/DDBJ databases">
        <authorList>
            <person name="Varghese N."/>
            <person name="Submissions S."/>
        </authorList>
    </citation>
    <scope>NUCLEOTIDE SEQUENCE [LARGE SCALE GENOMIC DNA]</scope>
    <source>
        <strain evidence="2">DSM 24967</strain>
    </source>
</reference>
<dbReference type="AlphaFoldDB" id="A0A1T5EX61"/>
<dbReference type="RefSeq" id="WP_079684561.1">
    <property type="nucleotide sequence ID" value="NZ_FUYQ01000033.1"/>
</dbReference>
<gene>
    <name evidence="1" type="ORF">SAMN05660349_03197</name>
</gene>